<sequence length="186" mass="20162">MSQLPEYEVVCLDKGNPDLFYESRSMSTLAGQLAQVIQTEGPVSQAVVFKRVTRAWGLSRVGIRIEAHLSALVPRNFARTNDVGTTFYWPEHANPSTWEGVRVPGIDTEARRSIDEIALEELGNAAVYILAQHGGTSRDGLAKAVCRLLGVTRTTAEAGARISQALTHGRVPSVAVVVDGSVHLRK</sequence>
<dbReference type="OrthoDB" id="9757917at2"/>
<name>A0A5E4ZAI8_9BURK</name>
<dbReference type="InterPro" id="IPR021754">
    <property type="entry name" value="DUF3320"/>
</dbReference>
<accession>A0A5E4ZAI8</accession>
<keyword evidence="2" id="KW-0378">Hydrolase</keyword>
<dbReference type="AlphaFoldDB" id="A0A5E4ZAI8"/>
<dbReference type="RefSeq" id="WP_150671614.1">
    <property type="nucleotide sequence ID" value="NZ_CABPSB010000039.1"/>
</dbReference>
<dbReference type="Proteomes" id="UP000406256">
    <property type="component" value="Unassembled WGS sequence"/>
</dbReference>
<keyword evidence="3" id="KW-1185">Reference proteome</keyword>
<evidence type="ECO:0000313" key="2">
    <source>
        <dbReference type="EMBL" id="VVE57330.1"/>
    </source>
</evidence>
<evidence type="ECO:0000259" key="1">
    <source>
        <dbReference type="Pfam" id="PF11784"/>
    </source>
</evidence>
<keyword evidence="2" id="KW-0067">ATP-binding</keyword>
<protein>
    <submittedName>
        <fullName evidence="2">DNA helicase</fullName>
    </submittedName>
</protein>
<proteinExistence type="predicted"/>
<organism evidence="2 3">
    <name type="scientific">Pandoraea anhela</name>
    <dbReference type="NCBI Taxonomy" id="2508295"/>
    <lineage>
        <taxon>Bacteria</taxon>
        <taxon>Pseudomonadati</taxon>
        <taxon>Pseudomonadota</taxon>
        <taxon>Betaproteobacteria</taxon>
        <taxon>Burkholderiales</taxon>
        <taxon>Burkholderiaceae</taxon>
        <taxon>Pandoraea</taxon>
    </lineage>
</organism>
<keyword evidence="2" id="KW-0347">Helicase</keyword>
<dbReference type="Pfam" id="PF11784">
    <property type="entry name" value="DUF3320"/>
    <property type="match status" value="1"/>
</dbReference>
<dbReference type="GO" id="GO:0004386">
    <property type="term" value="F:helicase activity"/>
    <property type="evidence" value="ECO:0007669"/>
    <property type="project" value="UniProtKB-KW"/>
</dbReference>
<evidence type="ECO:0000313" key="3">
    <source>
        <dbReference type="Proteomes" id="UP000406256"/>
    </source>
</evidence>
<dbReference type="EMBL" id="CABPSB010000039">
    <property type="protein sequence ID" value="VVE57330.1"/>
    <property type="molecule type" value="Genomic_DNA"/>
</dbReference>
<reference evidence="2 3" key="1">
    <citation type="submission" date="2019-08" db="EMBL/GenBank/DDBJ databases">
        <authorList>
            <person name="Peeters C."/>
        </authorList>
    </citation>
    <scope>NUCLEOTIDE SEQUENCE [LARGE SCALE GENOMIC DNA]</scope>
    <source>
        <strain evidence="2 3">LMG 31108</strain>
    </source>
</reference>
<keyword evidence="2" id="KW-0547">Nucleotide-binding</keyword>
<feature type="domain" description="DUF3320" evidence="1">
    <location>
        <begin position="18"/>
        <end position="66"/>
    </location>
</feature>
<gene>
    <name evidence="2" type="ORF">PAN31108_05188</name>
</gene>